<dbReference type="PANTHER" id="PTHR30544">
    <property type="entry name" value="23S RRNA METHYLTRANSFERASE"/>
    <property type="match status" value="1"/>
</dbReference>
<keyword evidence="7 14" id="KW-0808">Transferase</keyword>
<dbReference type="CDD" id="cd01335">
    <property type="entry name" value="Radical_SAM"/>
    <property type="match status" value="1"/>
</dbReference>
<evidence type="ECO:0000256" key="9">
    <source>
        <dbReference type="ARBA" id="ARBA00022694"/>
    </source>
</evidence>
<organism evidence="16 17">
    <name type="scientific">Salinarimonas ramus</name>
    <dbReference type="NCBI Taxonomy" id="690164"/>
    <lineage>
        <taxon>Bacteria</taxon>
        <taxon>Pseudomonadati</taxon>
        <taxon>Pseudomonadota</taxon>
        <taxon>Alphaproteobacteria</taxon>
        <taxon>Hyphomicrobiales</taxon>
        <taxon>Salinarimonadaceae</taxon>
        <taxon>Salinarimonas</taxon>
    </lineage>
</organism>
<feature type="active site" description="S-methylcysteine intermediate" evidence="14">
    <location>
        <position position="412"/>
    </location>
</feature>
<evidence type="ECO:0000256" key="5">
    <source>
        <dbReference type="ARBA" id="ARBA00022552"/>
    </source>
</evidence>
<keyword evidence="6 14" id="KW-0489">Methyltransferase</keyword>
<feature type="binding site" evidence="14">
    <location>
        <position position="177"/>
    </location>
    <ligand>
        <name>[4Fe-4S] cluster</name>
        <dbReference type="ChEBI" id="CHEBI:49883"/>
        <note>4Fe-4S-S-AdoMet</note>
    </ligand>
</feature>
<dbReference type="FunFam" id="3.20.20.70:FF:000008">
    <property type="entry name" value="Dual-specificity RNA methyltransferase RlmN"/>
    <property type="match status" value="1"/>
</dbReference>
<keyword evidence="13 14" id="KW-1015">Disulfide bond</keyword>
<evidence type="ECO:0000313" key="16">
    <source>
        <dbReference type="EMBL" id="GGK34821.1"/>
    </source>
</evidence>
<dbReference type="InterPro" id="IPR058240">
    <property type="entry name" value="rSAM_sf"/>
</dbReference>
<dbReference type="SFLD" id="SFLDS00029">
    <property type="entry name" value="Radical_SAM"/>
    <property type="match status" value="1"/>
</dbReference>
<feature type="binding site" evidence="14">
    <location>
        <begin position="292"/>
        <end position="294"/>
    </location>
    <ligand>
        <name>S-adenosyl-L-methionine</name>
        <dbReference type="ChEBI" id="CHEBI:59789"/>
    </ligand>
</feature>
<keyword evidence="9 14" id="KW-0819">tRNA processing</keyword>
<evidence type="ECO:0000256" key="12">
    <source>
        <dbReference type="ARBA" id="ARBA00023014"/>
    </source>
</evidence>
<name>A0A917V498_9HYPH</name>
<evidence type="ECO:0000256" key="6">
    <source>
        <dbReference type="ARBA" id="ARBA00022603"/>
    </source>
</evidence>
<feature type="binding site" evidence="14">
    <location>
        <position position="369"/>
    </location>
    <ligand>
        <name>S-adenosyl-L-methionine</name>
        <dbReference type="ChEBI" id="CHEBI:59789"/>
    </ligand>
</feature>
<keyword evidence="10 14" id="KW-0479">Metal-binding</keyword>
<dbReference type="AlphaFoldDB" id="A0A917V498"/>
<keyword evidence="5 14" id="KW-0698">rRNA processing</keyword>
<dbReference type="GO" id="GO:0019843">
    <property type="term" value="F:rRNA binding"/>
    <property type="evidence" value="ECO:0007669"/>
    <property type="project" value="UniProtKB-UniRule"/>
</dbReference>
<evidence type="ECO:0000256" key="1">
    <source>
        <dbReference type="ARBA" id="ARBA00004496"/>
    </source>
</evidence>
<feature type="domain" description="Radical SAM core" evidence="15">
    <location>
        <begin position="159"/>
        <end position="409"/>
    </location>
</feature>
<comment type="caution">
    <text evidence="14">Lacks conserved residue(s) required for the propagation of feature annotation.</text>
</comment>
<keyword evidence="17" id="KW-1185">Reference proteome</keyword>
<dbReference type="PROSITE" id="PS51918">
    <property type="entry name" value="RADICAL_SAM"/>
    <property type="match status" value="1"/>
</dbReference>
<proteinExistence type="inferred from homology"/>
<evidence type="ECO:0000256" key="11">
    <source>
        <dbReference type="ARBA" id="ARBA00023004"/>
    </source>
</evidence>
<dbReference type="Gene3D" id="3.20.20.70">
    <property type="entry name" value="Aldolase class I"/>
    <property type="match status" value="1"/>
</dbReference>
<comment type="subcellular location">
    <subcellularLocation>
        <location evidence="1 14">Cytoplasm</location>
    </subcellularLocation>
</comment>
<dbReference type="SFLD" id="SFLDF00275">
    <property type="entry name" value="adenosine_C2_methyltransferase"/>
    <property type="match status" value="1"/>
</dbReference>
<evidence type="ECO:0000256" key="4">
    <source>
        <dbReference type="ARBA" id="ARBA00022490"/>
    </source>
</evidence>
<comment type="function">
    <text evidence="14">Specifically methylates position 2 of adenine 2503 in 23S rRNA and position 2 of adenine 37 in tRNAs. m2A2503 modification seems to play a crucial role in the proofreading step occurring at the peptidyl transferase center and thus would serve to optimize ribosomal fidelity.</text>
</comment>
<dbReference type="Gene3D" id="1.10.150.530">
    <property type="match status" value="1"/>
</dbReference>
<comment type="caution">
    <text evidence="16">The sequence shown here is derived from an EMBL/GenBank/DDBJ whole genome shotgun (WGS) entry which is preliminary data.</text>
</comment>
<dbReference type="GO" id="GO:0030488">
    <property type="term" value="P:tRNA methylation"/>
    <property type="evidence" value="ECO:0007669"/>
    <property type="project" value="UniProtKB-UniRule"/>
</dbReference>
<feature type="binding site" evidence="14">
    <location>
        <position position="270"/>
    </location>
    <ligand>
        <name>S-adenosyl-L-methionine</name>
        <dbReference type="ChEBI" id="CHEBI:59789"/>
    </ligand>
</feature>
<evidence type="ECO:0000256" key="14">
    <source>
        <dbReference type="HAMAP-Rule" id="MF_01849"/>
    </source>
</evidence>
<dbReference type="GO" id="GO:0005737">
    <property type="term" value="C:cytoplasm"/>
    <property type="evidence" value="ECO:0007669"/>
    <property type="project" value="UniProtKB-SubCell"/>
</dbReference>
<dbReference type="EC" id="2.1.1.192" evidence="14"/>
<dbReference type="GO" id="GO:0046872">
    <property type="term" value="F:metal ion binding"/>
    <property type="evidence" value="ECO:0007669"/>
    <property type="project" value="UniProtKB-KW"/>
</dbReference>
<dbReference type="HAMAP" id="MF_01849">
    <property type="entry name" value="RNA_methyltr_RlmN"/>
    <property type="match status" value="1"/>
</dbReference>
<protein>
    <recommendedName>
        <fullName evidence="14">Dual-specificity RNA methyltransferase RlmN</fullName>
        <ecNumber evidence="14">2.1.1.192</ecNumber>
    </recommendedName>
    <alternativeName>
        <fullName evidence="14">23S rRNA (adenine(2503)-C(2))-methyltransferase</fullName>
    </alternativeName>
    <alternativeName>
        <fullName evidence="14">23S rRNA m2A2503 methyltransferase</fullName>
    </alternativeName>
    <alternativeName>
        <fullName evidence="14">Ribosomal RNA large subunit methyltransferase N</fullName>
    </alternativeName>
    <alternativeName>
        <fullName evidence="14">tRNA (adenine(37)-C(2))-methyltransferase</fullName>
    </alternativeName>
    <alternativeName>
        <fullName evidence="14">tRNA m2A37 methyltransferase</fullName>
    </alternativeName>
</protein>
<keyword evidence="11 14" id="KW-0408">Iron</keyword>
<dbReference type="SFLD" id="SFLDG01062">
    <property type="entry name" value="methyltransferase_(Class_A)"/>
    <property type="match status" value="1"/>
</dbReference>
<reference evidence="16 17" key="1">
    <citation type="journal article" date="2014" name="Int. J. Syst. Evol. Microbiol.">
        <title>Complete genome sequence of Corynebacterium casei LMG S-19264T (=DSM 44701T), isolated from a smear-ripened cheese.</title>
        <authorList>
            <consortium name="US DOE Joint Genome Institute (JGI-PGF)"/>
            <person name="Walter F."/>
            <person name="Albersmeier A."/>
            <person name="Kalinowski J."/>
            <person name="Ruckert C."/>
        </authorList>
    </citation>
    <scope>NUCLEOTIDE SEQUENCE [LARGE SCALE GENOMIC DNA]</scope>
    <source>
        <strain evidence="16 17">CGMCC 1.9161</strain>
    </source>
</reference>
<feature type="binding site" evidence="14">
    <location>
        <begin position="238"/>
        <end position="239"/>
    </location>
    <ligand>
        <name>S-adenosyl-L-methionine</name>
        <dbReference type="ChEBI" id="CHEBI:59789"/>
    </ligand>
</feature>
<dbReference type="Pfam" id="PF04055">
    <property type="entry name" value="Radical_SAM"/>
    <property type="match status" value="1"/>
</dbReference>
<evidence type="ECO:0000256" key="8">
    <source>
        <dbReference type="ARBA" id="ARBA00022691"/>
    </source>
</evidence>
<dbReference type="GO" id="GO:0000049">
    <property type="term" value="F:tRNA binding"/>
    <property type="evidence" value="ECO:0007669"/>
    <property type="project" value="UniProtKB-UniRule"/>
</dbReference>
<dbReference type="Pfam" id="PF21016">
    <property type="entry name" value="RlmN_N"/>
    <property type="match status" value="1"/>
</dbReference>
<keyword evidence="12 14" id="KW-0411">Iron-sulfur</keyword>
<sequence>MIFPYMVRITQRIDPTMSHALDIARHNPNAPGLAPGGIEKAAELTLAPGAQAGQPSLVGLTREELRTRLVEAGVPEREAKMRVSQIWHWIYFRGADDFSKMTNVSKHLRATLAEHYTLVRPQVVSEQVSKDGTRKWLLRMPSTGPFDKGAEIECVYIPESDRGTLCVSSQVGCTLTCSFCHTGTQKLVRNLTSAEIAAQLVVARDRLGDWPDASPPEGAFVPSDGGRFVTNIVFMGMGEPLYNTDNVVAAIGVLADNEGLGLSRRRITVSTSGVVPQIGRLGEEANSALAISLHAVRDELRNELVPLNKKYPIAALMEACRTYPGLSNARRITFEYVMLDGVNDSDADARALVKLLQGIPAKINLIPFNPWPGSRYECSSWERIERFSEIVYRAGYASPVRTPRGRDILAACGQLKSETEKLRARARMMLESGIGAEGVYAAAAAESGD</sequence>
<keyword evidence="4 14" id="KW-0963">Cytoplasm</keyword>
<dbReference type="InterPro" id="IPR004383">
    <property type="entry name" value="rRNA_lsu_MTrfase_RlmN/Cfr"/>
</dbReference>
<feature type="binding site" evidence="14">
    <location>
        <position position="180"/>
    </location>
    <ligand>
        <name>[4Fe-4S] cluster</name>
        <dbReference type="ChEBI" id="CHEBI:49883"/>
        <note>4Fe-4S-S-AdoMet</note>
    </ligand>
</feature>
<dbReference type="GO" id="GO:0070475">
    <property type="term" value="P:rRNA base methylation"/>
    <property type="evidence" value="ECO:0007669"/>
    <property type="project" value="UniProtKB-UniRule"/>
</dbReference>
<comment type="catalytic activity">
    <reaction evidence="14">
        <text>adenosine(2503) in 23S rRNA + 2 reduced [2Fe-2S]-[ferredoxin] + 2 S-adenosyl-L-methionine = 2-methyladenosine(2503) in 23S rRNA + 5'-deoxyadenosine + L-methionine + 2 oxidized [2Fe-2S]-[ferredoxin] + S-adenosyl-L-homocysteine</text>
        <dbReference type="Rhea" id="RHEA:42916"/>
        <dbReference type="Rhea" id="RHEA-COMP:10000"/>
        <dbReference type="Rhea" id="RHEA-COMP:10001"/>
        <dbReference type="Rhea" id="RHEA-COMP:10152"/>
        <dbReference type="Rhea" id="RHEA-COMP:10282"/>
        <dbReference type="ChEBI" id="CHEBI:17319"/>
        <dbReference type="ChEBI" id="CHEBI:33737"/>
        <dbReference type="ChEBI" id="CHEBI:33738"/>
        <dbReference type="ChEBI" id="CHEBI:57844"/>
        <dbReference type="ChEBI" id="CHEBI:57856"/>
        <dbReference type="ChEBI" id="CHEBI:59789"/>
        <dbReference type="ChEBI" id="CHEBI:74411"/>
        <dbReference type="ChEBI" id="CHEBI:74497"/>
        <dbReference type="EC" id="2.1.1.192"/>
    </reaction>
</comment>
<feature type="binding site" evidence="14">
    <location>
        <position position="173"/>
    </location>
    <ligand>
        <name>[4Fe-4S] cluster</name>
        <dbReference type="ChEBI" id="CHEBI:49883"/>
        <note>4Fe-4S-S-AdoMet</note>
    </ligand>
</feature>
<evidence type="ECO:0000313" key="17">
    <source>
        <dbReference type="Proteomes" id="UP000600449"/>
    </source>
</evidence>
<comment type="cofactor">
    <cofactor evidence="14">
        <name>[4Fe-4S] cluster</name>
        <dbReference type="ChEBI" id="CHEBI:49883"/>
    </cofactor>
    <text evidence="14">Binds 1 [4Fe-4S] cluster. The cluster is coordinated with 3 cysteines and an exchangeable S-adenosyl-L-methionine.</text>
</comment>
<comment type="similarity">
    <text evidence="2 14">Belongs to the radical SAM superfamily. RlmN family.</text>
</comment>
<dbReference type="InterPro" id="IPR048641">
    <property type="entry name" value="RlmN_N"/>
</dbReference>
<evidence type="ECO:0000256" key="3">
    <source>
        <dbReference type="ARBA" id="ARBA00022485"/>
    </source>
</evidence>
<dbReference type="InterPro" id="IPR027492">
    <property type="entry name" value="RNA_MTrfase_RlmN"/>
</dbReference>
<dbReference type="Proteomes" id="UP000600449">
    <property type="component" value="Unassembled WGS sequence"/>
</dbReference>
<keyword evidence="8 14" id="KW-0949">S-adenosyl-L-methionine</keyword>
<dbReference type="GO" id="GO:0070040">
    <property type="term" value="F:rRNA (adenine(2503)-C2-)-methyltransferase activity"/>
    <property type="evidence" value="ECO:0007669"/>
    <property type="project" value="UniProtKB-UniRule"/>
</dbReference>
<dbReference type="NCBIfam" id="TIGR00048">
    <property type="entry name" value="rRNA_mod_RlmN"/>
    <property type="match status" value="1"/>
</dbReference>
<evidence type="ECO:0000256" key="10">
    <source>
        <dbReference type="ARBA" id="ARBA00022723"/>
    </source>
</evidence>
<feature type="active site" description="Proton acceptor" evidence="14">
    <location>
        <position position="153"/>
    </location>
</feature>
<evidence type="ECO:0000256" key="7">
    <source>
        <dbReference type="ARBA" id="ARBA00022679"/>
    </source>
</evidence>
<dbReference type="InterPro" id="IPR040072">
    <property type="entry name" value="Methyltransferase_A"/>
</dbReference>
<dbReference type="InterPro" id="IPR007197">
    <property type="entry name" value="rSAM"/>
</dbReference>
<keyword evidence="3 14" id="KW-0004">4Fe-4S</keyword>
<evidence type="ECO:0000259" key="15">
    <source>
        <dbReference type="PROSITE" id="PS51918"/>
    </source>
</evidence>
<gene>
    <name evidence="14 16" type="primary">rlmN</name>
    <name evidence="16" type="ORF">GCM10011322_21980</name>
</gene>
<dbReference type="InterPro" id="IPR013785">
    <property type="entry name" value="Aldolase_TIM"/>
</dbReference>
<comment type="catalytic activity">
    <reaction evidence="14">
        <text>adenosine(37) in tRNA + 2 reduced [2Fe-2S]-[ferredoxin] + 2 S-adenosyl-L-methionine = 2-methyladenosine(37) in tRNA + 5'-deoxyadenosine + L-methionine + 2 oxidized [2Fe-2S]-[ferredoxin] + S-adenosyl-L-homocysteine</text>
        <dbReference type="Rhea" id="RHEA:43332"/>
        <dbReference type="Rhea" id="RHEA-COMP:10000"/>
        <dbReference type="Rhea" id="RHEA-COMP:10001"/>
        <dbReference type="Rhea" id="RHEA-COMP:10162"/>
        <dbReference type="Rhea" id="RHEA-COMP:10485"/>
        <dbReference type="ChEBI" id="CHEBI:17319"/>
        <dbReference type="ChEBI" id="CHEBI:33737"/>
        <dbReference type="ChEBI" id="CHEBI:33738"/>
        <dbReference type="ChEBI" id="CHEBI:57844"/>
        <dbReference type="ChEBI" id="CHEBI:57856"/>
        <dbReference type="ChEBI" id="CHEBI:59789"/>
        <dbReference type="ChEBI" id="CHEBI:74411"/>
        <dbReference type="ChEBI" id="CHEBI:74497"/>
        <dbReference type="EC" id="2.1.1.192"/>
    </reaction>
</comment>
<evidence type="ECO:0000256" key="2">
    <source>
        <dbReference type="ARBA" id="ARBA00007544"/>
    </source>
</evidence>
<accession>A0A917V498</accession>
<dbReference type="GO" id="GO:0051539">
    <property type="term" value="F:4 iron, 4 sulfur cluster binding"/>
    <property type="evidence" value="ECO:0007669"/>
    <property type="project" value="UniProtKB-UniRule"/>
</dbReference>
<dbReference type="SUPFAM" id="SSF102114">
    <property type="entry name" value="Radical SAM enzymes"/>
    <property type="match status" value="1"/>
</dbReference>
<evidence type="ECO:0000256" key="13">
    <source>
        <dbReference type="ARBA" id="ARBA00023157"/>
    </source>
</evidence>
<dbReference type="GO" id="GO:0002935">
    <property type="term" value="F:tRNA (adenine(37)-C2)-methyltransferase activity"/>
    <property type="evidence" value="ECO:0007669"/>
    <property type="project" value="UniProtKB-UniRule"/>
</dbReference>
<dbReference type="PANTHER" id="PTHR30544:SF5">
    <property type="entry name" value="RADICAL SAM CORE DOMAIN-CONTAINING PROTEIN"/>
    <property type="match status" value="1"/>
</dbReference>
<dbReference type="EMBL" id="BMMF01000005">
    <property type="protein sequence ID" value="GGK34821.1"/>
    <property type="molecule type" value="Genomic_DNA"/>
</dbReference>
<comment type="miscellaneous">
    <text evidence="14">Reaction proceeds by a ping-pong mechanism involving intermediate methylation of a conserved cysteine residue.</text>
</comment>